<dbReference type="Pfam" id="PF08376">
    <property type="entry name" value="NIT"/>
    <property type="match status" value="1"/>
</dbReference>
<keyword evidence="4" id="KW-1133">Transmembrane helix</keyword>
<reference evidence="7 8" key="1">
    <citation type="submission" date="2023-08" db="EMBL/GenBank/DDBJ databases">
        <title>Alcaligenaceae gen. nov., a novel taxon isolated from the sludge of Yixing Pesticide Factory.</title>
        <authorList>
            <person name="Ruan L."/>
        </authorList>
    </citation>
    <scope>NUCLEOTIDE SEQUENCE [LARGE SCALE GENOMIC DNA]</scope>
    <source>
        <strain evidence="7 8">LG-2</strain>
    </source>
</reference>
<organism evidence="7 8">
    <name type="scientific">Yanghanlia caeni</name>
    <dbReference type="NCBI Taxonomy" id="3064283"/>
    <lineage>
        <taxon>Bacteria</taxon>
        <taxon>Pseudomonadati</taxon>
        <taxon>Pseudomonadota</taxon>
        <taxon>Betaproteobacteria</taxon>
        <taxon>Burkholderiales</taxon>
        <taxon>Alcaligenaceae</taxon>
        <taxon>Yanghanlia</taxon>
    </lineage>
</organism>
<keyword evidence="4" id="KW-0812">Transmembrane</keyword>
<sequence>MARPLEEARDALQRAYETTQAGMRDTGVDSGIIDTLQALRSRSDELSRGVQARSLAPPASFAGYTDIISAQMKLLGDMISSTGLDLDPHPDSHHLIQGLFEEVPQLTELLGQARGAGAGMLARGEASSAERLRIAMLAALAEHSLQAWNAAIDSAAQFNPDAAAPLAAAARQADQATRSALQLAQRTIVEPQALTYASTEFFNTMTPAIDSQFALAERTADTLATLLAERARSAQVQLWALLAGLGLLSGIACWLSILINRSVIKSLNASLQLARTVAQGDLTSRIRADGNDEIHQLLDALGKMNASLIGIVSQVRSTTESIATAAGQIASGNRDLSERTVTDAAALVQTAASMEQITSTVQQNSDNARLANDLAEQATQTARRGGEVVGQLVETMSSIRAMSSHISDIVGIIDGIAFQTNILALNAAVEAARAGEAGKGFAVVAAEVRSLAQRSAASAREINALIEKSAAEIDAGGRLADTAGSTMHDVLDSIERVRRIMHEIAVASQQQSTGIAQVNTAVSQMEGATQQNAALVQEADAAAHSLHDQADVLVEMVSVFRLPGETRTHAMSGNERHAVARPALTAG</sequence>
<dbReference type="InterPro" id="IPR013587">
    <property type="entry name" value="Nitrate/nitrite_sensing"/>
</dbReference>
<dbReference type="CDD" id="cd06225">
    <property type="entry name" value="HAMP"/>
    <property type="match status" value="1"/>
</dbReference>
<feature type="domain" description="HAMP" evidence="6">
    <location>
        <begin position="261"/>
        <end position="313"/>
    </location>
</feature>
<dbReference type="PROSITE" id="PS50111">
    <property type="entry name" value="CHEMOTAXIS_TRANSDUC_2"/>
    <property type="match status" value="1"/>
</dbReference>
<dbReference type="Pfam" id="PF00015">
    <property type="entry name" value="MCPsignal"/>
    <property type="match status" value="1"/>
</dbReference>
<dbReference type="PANTHER" id="PTHR43531:SF14">
    <property type="entry name" value="METHYL-ACCEPTING CHEMOTAXIS PROTEIN I-RELATED"/>
    <property type="match status" value="1"/>
</dbReference>
<dbReference type="EMBL" id="JAUZQE010000017">
    <property type="protein sequence ID" value="MDR4126052.1"/>
    <property type="molecule type" value="Genomic_DNA"/>
</dbReference>
<evidence type="ECO:0000256" key="4">
    <source>
        <dbReference type="SAM" id="Phobius"/>
    </source>
</evidence>
<keyword evidence="8" id="KW-1185">Reference proteome</keyword>
<gene>
    <name evidence="7" type="ORF">Q8947_08665</name>
</gene>
<dbReference type="RefSeq" id="WP_347287050.1">
    <property type="nucleotide sequence ID" value="NZ_JAUZQE010000017.1"/>
</dbReference>
<dbReference type="SUPFAM" id="SSF58104">
    <property type="entry name" value="Methyl-accepting chemotaxis protein (MCP) signaling domain"/>
    <property type="match status" value="1"/>
</dbReference>
<dbReference type="PRINTS" id="PR00260">
    <property type="entry name" value="CHEMTRNSDUCR"/>
</dbReference>
<evidence type="ECO:0000313" key="8">
    <source>
        <dbReference type="Proteomes" id="UP001232156"/>
    </source>
</evidence>
<dbReference type="PROSITE" id="PS50885">
    <property type="entry name" value="HAMP"/>
    <property type="match status" value="1"/>
</dbReference>
<dbReference type="CDD" id="cd11386">
    <property type="entry name" value="MCP_signal"/>
    <property type="match status" value="1"/>
</dbReference>
<name>A0ABU1D712_9BURK</name>
<proteinExistence type="inferred from homology"/>
<dbReference type="InterPro" id="IPR003660">
    <property type="entry name" value="HAMP_dom"/>
</dbReference>
<keyword evidence="3" id="KW-0807">Transducer</keyword>
<dbReference type="InterPro" id="IPR051310">
    <property type="entry name" value="MCP_chemotaxis"/>
</dbReference>
<accession>A0ABU1D712</accession>
<feature type="domain" description="Methyl-accepting transducer" evidence="5">
    <location>
        <begin position="318"/>
        <end position="547"/>
    </location>
</feature>
<dbReference type="Gene3D" id="1.10.287.950">
    <property type="entry name" value="Methyl-accepting chemotaxis protein"/>
    <property type="match status" value="1"/>
</dbReference>
<dbReference type="SMART" id="SM00304">
    <property type="entry name" value="HAMP"/>
    <property type="match status" value="1"/>
</dbReference>
<dbReference type="SMART" id="SM00283">
    <property type="entry name" value="MA"/>
    <property type="match status" value="1"/>
</dbReference>
<comment type="similarity">
    <text evidence="2">Belongs to the methyl-accepting chemotaxis (MCP) protein family.</text>
</comment>
<dbReference type="Proteomes" id="UP001232156">
    <property type="component" value="Unassembled WGS sequence"/>
</dbReference>
<dbReference type="InterPro" id="IPR004090">
    <property type="entry name" value="Chemotax_Me-accpt_rcpt"/>
</dbReference>
<dbReference type="InterPro" id="IPR004089">
    <property type="entry name" value="MCPsignal_dom"/>
</dbReference>
<keyword evidence="4" id="KW-0472">Membrane</keyword>
<evidence type="ECO:0000313" key="7">
    <source>
        <dbReference type="EMBL" id="MDR4126052.1"/>
    </source>
</evidence>
<dbReference type="PANTHER" id="PTHR43531">
    <property type="entry name" value="PROTEIN ICFG"/>
    <property type="match status" value="1"/>
</dbReference>
<protein>
    <submittedName>
        <fullName evidence="7">Methyl-accepting chemotaxis protein</fullName>
    </submittedName>
</protein>
<evidence type="ECO:0000256" key="2">
    <source>
        <dbReference type="ARBA" id="ARBA00029447"/>
    </source>
</evidence>
<dbReference type="Pfam" id="PF00672">
    <property type="entry name" value="HAMP"/>
    <property type="match status" value="1"/>
</dbReference>
<comment type="caution">
    <text evidence="7">The sequence shown here is derived from an EMBL/GenBank/DDBJ whole genome shotgun (WGS) entry which is preliminary data.</text>
</comment>
<feature type="transmembrane region" description="Helical" evidence="4">
    <location>
        <begin position="238"/>
        <end position="259"/>
    </location>
</feature>
<evidence type="ECO:0000259" key="5">
    <source>
        <dbReference type="PROSITE" id="PS50111"/>
    </source>
</evidence>
<keyword evidence="1" id="KW-0488">Methylation</keyword>
<evidence type="ECO:0000256" key="3">
    <source>
        <dbReference type="PROSITE-ProRule" id="PRU00284"/>
    </source>
</evidence>
<evidence type="ECO:0000256" key="1">
    <source>
        <dbReference type="ARBA" id="ARBA00022481"/>
    </source>
</evidence>
<evidence type="ECO:0000259" key="6">
    <source>
        <dbReference type="PROSITE" id="PS50885"/>
    </source>
</evidence>